<dbReference type="PANTHER" id="PTHR45138">
    <property type="entry name" value="REGULATORY COMPONENTS OF SENSORY TRANSDUCTION SYSTEM"/>
    <property type="match status" value="1"/>
</dbReference>
<feature type="domain" description="GGDEF" evidence="8">
    <location>
        <begin position="442"/>
        <end position="571"/>
    </location>
</feature>
<dbReference type="SUPFAM" id="SSF55073">
    <property type="entry name" value="Nucleotide cyclase"/>
    <property type="match status" value="1"/>
</dbReference>
<dbReference type="InterPro" id="IPR000160">
    <property type="entry name" value="GGDEF_dom"/>
</dbReference>
<dbReference type="Gene3D" id="6.10.340.10">
    <property type="match status" value="1"/>
</dbReference>
<organism evidence="9 10">
    <name type="scientific">Succiniclasticum ruminis</name>
    <dbReference type="NCBI Taxonomy" id="40841"/>
    <lineage>
        <taxon>Bacteria</taxon>
        <taxon>Bacillati</taxon>
        <taxon>Bacillota</taxon>
        <taxon>Negativicutes</taxon>
        <taxon>Acidaminococcales</taxon>
        <taxon>Acidaminococcaceae</taxon>
        <taxon>Succiniclasticum</taxon>
    </lineage>
</organism>
<dbReference type="Pfam" id="PF00990">
    <property type="entry name" value="GGDEF"/>
    <property type="match status" value="1"/>
</dbReference>
<dbReference type="GO" id="GO:0005886">
    <property type="term" value="C:plasma membrane"/>
    <property type="evidence" value="ECO:0007669"/>
    <property type="project" value="UniProtKB-SubCell"/>
</dbReference>
<dbReference type="EMBL" id="FMYW01000004">
    <property type="protein sequence ID" value="SDC27751.1"/>
    <property type="molecule type" value="Genomic_DNA"/>
</dbReference>
<name>A0A1G6KA90_9FIRM</name>
<dbReference type="RefSeq" id="WP_093729831.1">
    <property type="nucleotide sequence ID" value="NZ_FMYW01000004.1"/>
</dbReference>
<dbReference type="PROSITE" id="PS50885">
    <property type="entry name" value="HAMP"/>
    <property type="match status" value="1"/>
</dbReference>
<keyword evidence="3 6" id="KW-0812">Transmembrane</keyword>
<dbReference type="Pfam" id="PF02743">
    <property type="entry name" value="dCache_1"/>
    <property type="match status" value="1"/>
</dbReference>
<evidence type="ECO:0000256" key="6">
    <source>
        <dbReference type="SAM" id="Phobius"/>
    </source>
</evidence>
<dbReference type="CDD" id="cd01949">
    <property type="entry name" value="GGDEF"/>
    <property type="match status" value="1"/>
</dbReference>
<proteinExistence type="predicted"/>
<dbReference type="InterPro" id="IPR029787">
    <property type="entry name" value="Nucleotide_cyclase"/>
</dbReference>
<dbReference type="SUPFAM" id="SSF158472">
    <property type="entry name" value="HAMP domain-like"/>
    <property type="match status" value="1"/>
</dbReference>
<feature type="transmembrane region" description="Helical" evidence="6">
    <location>
        <begin position="329"/>
        <end position="352"/>
    </location>
</feature>
<evidence type="ECO:0000256" key="4">
    <source>
        <dbReference type="ARBA" id="ARBA00022989"/>
    </source>
</evidence>
<dbReference type="InterPro" id="IPR033479">
    <property type="entry name" value="dCache_1"/>
</dbReference>
<reference evidence="10" key="1">
    <citation type="submission" date="2016-10" db="EMBL/GenBank/DDBJ databases">
        <authorList>
            <person name="Varghese N."/>
            <person name="Submissions S."/>
        </authorList>
    </citation>
    <scope>NUCLEOTIDE SEQUENCE [LARGE SCALE GENOMIC DNA]</scope>
    <source>
        <strain evidence="10">DSM 11005</strain>
    </source>
</reference>
<sequence>MHSIRMKITAMTIAAILTSLLTFIVIGFFTLGKENDQNSVEKMNLLSQNAAQTADARLNSLKTAVDITAHIAEHSLDTVNLKNYGVSLASLDITWRTPEQRKQLDTFMQKHLREVQQAFGNVADYTSGIVSYYYYINPEIGTSEQGFFYSKIGKPSFVKNDSMISAQPDPADKENSAWYFEPVTKGRACWVGPYKAHLLGKLPTVSYVMPIYNYGVLIGVLGMDTLFYSITSPVQAMRVYDTGFAFLLNDKGRIIFHPSISAGKTPEEISTGLSAKMFQEPNNGNHLIRYKMNGEERQLSYSTLSNSMKLVVTAPVAEIFSSWRQTTRFILLAAIAILAVFIVATLFIAGALTKPLLQLAQASQKLAAGNFNAELDYEGDDELGIVTRSFRQMRDHLQMYISDLNSRAYSDALTGIKNKGAFDIYAGRLNNSIKLGAKQGSPEFAVVMFDCNWLKEINDAYGHERGDIYLRATSHAICETFTHSPVFRLGGDEFATLLQGSDYKHRDELLQAFDKKTEEVAAAVSHPWEKVDVARGIAVFRPGEDAGVEQVLRRADEQMYENKRQLKLEETPPQPAY</sequence>
<feature type="domain" description="HAMP" evidence="7">
    <location>
        <begin position="350"/>
        <end position="402"/>
    </location>
</feature>
<dbReference type="NCBIfam" id="TIGR00254">
    <property type="entry name" value="GGDEF"/>
    <property type="match status" value="1"/>
</dbReference>
<keyword evidence="10" id="KW-1185">Reference proteome</keyword>
<evidence type="ECO:0000259" key="8">
    <source>
        <dbReference type="PROSITE" id="PS50887"/>
    </source>
</evidence>
<evidence type="ECO:0000313" key="10">
    <source>
        <dbReference type="Proteomes" id="UP000198943"/>
    </source>
</evidence>
<keyword evidence="5 6" id="KW-0472">Membrane</keyword>
<dbReference type="Gene3D" id="3.30.70.270">
    <property type="match status" value="1"/>
</dbReference>
<dbReference type="GO" id="GO:0007165">
    <property type="term" value="P:signal transduction"/>
    <property type="evidence" value="ECO:0007669"/>
    <property type="project" value="InterPro"/>
</dbReference>
<gene>
    <name evidence="9" type="ORF">SAMN04487864_104142</name>
</gene>
<dbReference type="SMART" id="SM00304">
    <property type="entry name" value="HAMP"/>
    <property type="match status" value="1"/>
</dbReference>
<keyword evidence="2" id="KW-1003">Cell membrane</keyword>
<protein>
    <submittedName>
        <fullName evidence="9">Diguanylate cyclase (GGDEF) domain-containing protein</fullName>
    </submittedName>
</protein>
<dbReference type="CDD" id="cd12912">
    <property type="entry name" value="PDC2_MCP_like"/>
    <property type="match status" value="1"/>
</dbReference>
<dbReference type="Proteomes" id="UP000198943">
    <property type="component" value="Unassembled WGS sequence"/>
</dbReference>
<dbReference type="Gene3D" id="3.30.450.20">
    <property type="entry name" value="PAS domain"/>
    <property type="match status" value="2"/>
</dbReference>
<evidence type="ECO:0000256" key="3">
    <source>
        <dbReference type="ARBA" id="ARBA00022692"/>
    </source>
</evidence>
<dbReference type="PROSITE" id="PS50887">
    <property type="entry name" value="GGDEF"/>
    <property type="match status" value="1"/>
</dbReference>
<feature type="transmembrane region" description="Helical" evidence="6">
    <location>
        <begin position="211"/>
        <end position="230"/>
    </location>
</feature>
<evidence type="ECO:0000256" key="5">
    <source>
        <dbReference type="ARBA" id="ARBA00023136"/>
    </source>
</evidence>
<dbReference type="GO" id="GO:0052621">
    <property type="term" value="F:diguanylate cyclase activity"/>
    <property type="evidence" value="ECO:0007669"/>
    <property type="project" value="TreeGrafter"/>
</dbReference>
<dbReference type="CDD" id="cd12913">
    <property type="entry name" value="PDC1_MCP_like"/>
    <property type="match status" value="1"/>
</dbReference>
<evidence type="ECO:0000256" key="1">
    <source>
        <dbReference type="ARBA" id="ARBA00004651"/>
    </source>
</evidence>
<comment type="subcellular location">
    <subcellularLocation>
        <location evidence="1">Cell membrane</location>
        <topology evidence="1">Multi-pass membrane protein</topology>
    </subcellularLocation>
</comment>
<dbReference type="AlphaFoldDB" id="A0A1G6KA90"/>
<dbReference type="OrthoDB" id="9804955at2"/>
<dbReference type="Pfam" id="PF00672">
    <property type="entry name" value="HAMP"/>
    <property type="match status" value="1"/>
</dbReference>
<dbReference type="CDD" id="cd06225">
    <property type="entry name" value="HAMP"/>
    <property type="match status" value="1"/>
</dbReference>
<dbReference type="PANTHER" id="PTHR45138:SF9">
    <property type="entry name" value="DIGUANYLATE CYCLASE DGCM-RELATED"/>
    <property type="match status" value="1"/>
</dbReference>
<evidence type="ECO:0000259" key="7">
    <source>
        <dbReference type="PROSITE" id="PS50885"/>
    </source>
</evidence>
<keyword evidence="4 6" id="KW-1133">Transmembrane helix</keyword>
<evidence type="ECO:0000313" key="9">
    <source>
        <dbReference type="EMBL" id="SDC27751.1"/>
    </source>
</evidence>
<dbReference type="InterPro" id="IPR043128">
    <property type="entry name" value="Rev_trsase/Diguanyl_cyclase"/>
</dbReference>
<dbReference type="InterPro" id="IPR050469">
    <property type="entry name" value="Diguanylate_Cyclase"/>
</dbReference>
<dbReference type="SMART" id="SM00267">
    <property type="entry name" value="GGDEF"/>
    <property type="match status" value="1"/>
</dbReference>
<accession>A0A1G6KA90</accession>
<evidence type="ECO:0000256" key="2">
    <source>
        <dbReference type="ARBA" id="ARBA00022475"/>
    </source>
</evidence>
<dbReference type="InterPro" id="IPR003660">
    <property type="entry name" value="HAMP_dom"/>
</dbReference>